<gene>
    <name evidence="8" type="ORF">NIES30_17435</name>
</gene>
<keyword evidence="9" id="KW-1185">Reference proteome</keyword>
<dbReference type="InterPro" id="IPR007197">
    <property type="entry name" value="rSAM"/>
</dbReference>
<dbReference type="SFLD" id="SFLDS00029">
    <property type="entry name" value="Radical_SAM"/>
    <property type="match status" value="1"/>
</dbReference>
<sequence>MFSNTVFANHVSELQFIIKVTSRCNLNCSYCYVYNKGDTSWIKRPHVMSNEVFDAAVERIRRHCLRSGQQTVRVTLHGGEPLLIGKERFAAFCRTIQKELKEVCPVEISLQTNGVLVDEEWADLISQYGVSVGLSLDGPSSIHDRFRLDHNGKGSHNQVERALSILGTRKIPVQVLCVIQFGTRGLDVHRYFVGQGVKRINYLLPDFTHDTIAPIREAFGATPCADYLLPILEHWWANDTSDVLVSIFWNVARVILGGTTQIDFLGNPLYQYVFVEADGCIEGLDVLRVCGENLSMTGLNVQNHDFSSIAEQSPMHEQIMFKGIDLPSACESCPEKLTCAGGYLPHRFSREQGFDNPTVWCEDMKLIFAKLRQLLNVPVEETLLRRKALCIPEVSNVLESVID</sequence>
<dbReference type="InterPro" id="IPR023867">
    <property type="entry name" value="Sulphatase_maturase_rSAM"/>
</dbReference>
<dbReference type="Pfam" id="PF04055">
    <property type="entry name" value="Radical_SAM"/>
    <property type="match status" value="1"/>
</dbReference>
<dbReference type="AlphaFoldDB" id="A0A1U7J241"/>
<evidence type="ECO:0000256" key="2">
    <source>
        <dbReference type="ARBA" id="ARBA00022485"/>
    </source>
</evidence>
<dbReference type="SFLD" id="SFLDG01072">
    <property type="entry name" value="dehydrogenase_like"/>
    <property type="match status" value="1"/>
</dbReference>
<dbReference type="RefSeq" id="WP_073609717.1">
    <property type="nucleotide sequence ID" value="NZ_MRCG01000014.1"/>
</dbReference>
<keyword evidence="6" id="KW-0411">Iron-sulfur</keyword>
<dbReference type="EMBL" id="MRCG01000014">
    <property type="protein sequence ID" value="OKH46085.1"/>
    <property type="molecule type" value="Genomic_DNA"/>
</dbReference>
<evidence type="ECO:0000256" key="5">
    <source>
        <dbReference type="ARBA" id="ARBA00023004"/>
    </source>
</evidence>
<dbReference type="STRING" id="549789.NIES30_17435"/>
<dbReference type="SFLD" id="SFLDG01386">
    <property type="entry name" value="main_SPASM_domain-containing"/>
    <property type="match status" value="1"/>
</dbReference>
<comment type="cofactor">
    <cofactor evidence="1">
        <name>[4Fe-4S] cluster</name>
        <dbReference type="ChEBI" id="CHEBI:49883"/>
    </cofactor>
</comment>
<dbReference type="Gene3D" id="3.20.20.70">
    <property type="entry name" value="Aldolase class I"/>
    <property type="match status" value="1"/>
</dbReference>
<feature type="domain" description="Radical SAM core" evidence="7">
    <location>
        <begin position="10"/>
        <end position="232"/>
    </location>
</feature>
<keyword evidence="3" id="KW-0949">S-adenosyl-L-methionine</keyword>
<keyword evidence="5" id="KW-0408">Iron</keyword>
<organism evidence="8 9">
    <name type="scientific">Phormidium tenue NIES-30</name>
    <dbReference type="NCBI Taxonomy" id="549789"/>
    <lineage>
        <taxon>Bacteria</taxon>
        <taxon>Bacillati</taxon>
        <taxon>Cyanobacteriota</taxon>
        <taxon>Cyanophyceae</taxon>
        <taxon>Oscillatoriophycideae</taxon>
        <taxon>Oscillatoriales</taxon>
        <taxon>Oscillatoriaceae</taxon>
        <taxon>Phormidium</taxon>
    </lineage>
</organism>
<dbReference type="SFLD" id="SFLDG01067">
    <property type="entry name" value="SPASM/twitch_domain_containing"/>
    <property type="match status" value="1"/>
</dbReference>
<dbReference type="CDD" id="cd01335">
    <property type="entry name" value="Radical_SAM"/>
    <property type="match status" value="1"/>
</dbReference>
<proteinExistence type="predicted"/>
<dbReference type="Proteomes" id="UP000185557">
    <property type="component" value="Unassembled WGS sequence"/>
</dbReference>
<dbReference type="GO" id="GO:0051539">
    <property type="term" value="F:4 iron, 4 sulfur cluster binding"/>
    <property type="evidence" value="ECO:0007669"/>
    <property type="project" value="UniProtKB-KW"/>
</dbReference>
<accession>A0A1U7J241</accession>
<dbReference type="PROSITE" id="PS51918">
    <property type="entry name" value="RADICAL_SAM"/>
    <property type="match status" value="1"/>
</dbReference>
<evidence type="ECO:0000256" key="3">
    <source>
        <dbReference type="ARBA" id="ARBA00022691"/>
    </source>
</evidence>
<name>A0A1U7J241_9CYAN</name>
<comment type="caution">
    <text evidence="8">The sequence shown here is derived from an EMBL/GenBank/DDBJ whole genome shotgun (WGS) entry which is preliminary data.</text>
</comment>
<dbReference type="SUPFAM" id="SSF102114">
    <property type="entry name" value="Radical SAM enzymes"/>
    <property type="match status" value="1"/>
</dbReference>
<evidence type="ECO:0000256" key="6">
    <source>
        <dbReference type="ARBA" id="ARBA00023014"/>
    </source>
</evidence>
<evidence type="ECO:0000256" key="1">
    <source>
        <dbReference type="ARBA" id="ARBA00001966"/>
    </source>
</evidence>
<keyword evidence="4" id="KW-0479">Metal-binding</keyword>
<evidence type="ECO:0000313" key="8">
    <source>
        <dbReference type="EMBL" id="OKH46085.1"/>
    </source>
</evidence>
<dbReference type="PROSITE" id="PS01305">
    <property type="entry name" value="MOAA_NIFB_PQQE"/>
    <property type="match status" value="1"/>
</dbReference>
<dbReference type="GO" id="GO:0016491">
    <property type="term" value="F:oxidoreductase activity"/>
    <property type="evidence" value="ECO:0007669"/>
    <property type="project" value="InterPro"/>
</dbReference>
<dbReference type="InterPro" id="IPR013785">
    <property type="entry name" value="Aldolase_TIM"/>
</dbReference>
<evidence type="ECO:0000256" key="4">
    <source>
        <dbReference type="ARBA" id="ARBA00022723"/>
    </source>
</evidence>
<dbReference type="PANTHER" id="PTHR43273">
    <property type="entry name" value="ANAEROBIC SULFATASE-MATURATING ENZYME HOMOLOG ASLB-RELATED"/>
    <property type="match status" value="1"/>
</dbReference>
<protein>
    <recommendedName>
        <fullName evidence="7">Radical SAM core domain-containing protein</fullName>
    </recommendedName>
</protein>
<reference evidence="8 9" key="1">
    <citation type="submission" date="2016-11" db="EMBL/GenBank/DDBJ databases">
        <title>Draft Genome Sequences of Nine Cyanobacterial Strains from Diverse Habitats.</title>
        <authorList>
            <person name="Zhu T."/>
            <person name="Hou S."/>
            <person name="Lu X."/>
            <person name="Hess W.R."/>
        </authorList>
    </citation>
    <scope>NUCLEOTIDE SEQUENCE [LARGE SCALE GENOMIC DNA]</scope>
    <source>
        <strain evidence="8 9">NIES-30</strain>
    </source>
</reference>
<dbReference type="GO" id="GO:0046872">
    <property type="term" value="F:metal ion binding"/>
    <property type="evidence" value="ECO:0007669"/>
    <property type="project" value="UniProtKB-KW"/>
</dbReference>
<dbReference type="PANTHER" id="PTHR43273:SF8">
    <property type="entry name" value="RADICAL SAM DOMAIN PROTEIN"/>
    <property type="match status" value="1"/>
</dbReference>
<evidence type="ECO:0000313" key="9">
    <source>
        <dbReference type="Proteomes" id="UP000185557"/>
    </source>
</evidence>
<dbReference type="InterPro" id="IPR058240">
    <property type="entry name" value="rSAM_sf"/>
</dbReference>
<evidence type="ECO:0000259" key="7">
    <source>
        <dbReference type="PROSITE" id="PS51918"/>
    </source>
</evidence>
<keyword evidence="2" id="KW-0004">4Fe-4S</keyword>
<dbReference type="InterPro" id="IPR000385">
    <property type="entry name" value="MoaA_NifB_PqqE_Fe-S-bd_CS"/>
</dbReference>